<dbReference type="InterPro" id="IPR010982">
    <property type="entry name" value="Lambda_DNA-bd_dom_sf"/>
</dbReference>
<gene>
    <name evidence="1" type="ORF">THTE_2731</name>
</gene>
<dbReference type="RefSeq" id="WP_095415427.1">
    <property type="nucleotide sequence ID" value="NZ_CP018477.1"/>
</dbReference>
<evidence type="ECO:0000313" key="1">
    <source>
        <dbReference type="EMBL" id="ASV75333.1"/>
    </source>
</evidence>
<dbReference type="OrthoDB" id="9798416at2"/>
<dbReference type="Proteomes" id="UP000215086">
    <property type="component" value="Chromosome"/>
</dbReference>
<dbReference type="SUPFAM" id="SSF47413">
    <property type="entry name" value="lambda repressor-like DNA-binding domains"/>
    <property type="match status" value="1"/>
</dbReference>
<dbReference type="EMBL" id="CP018477">
    <property type="protein sequence ID" value="ASV75333.1"/>
    <property type="molecule type" value="Genomic_DNA"/>
</dbReference>
<keyword evidence="2" id="KW-1185">Reference proteome</keyword>
<accession>A0A286RH96</accession>
<dbReference type="GO" id="GO:0003677">
    <property type="term" value="F:DNA binding"/>
    <property type="evidence" value="ECO:0007669"/>
    <property type="project" value="InterPro"/>
</dbReference>
<sequence>MAKTWKSIHKALRDCILSCGKSYSQIARETGISRPALYRLLAGGGLSLKHTETLMRYFRLVIVSEAFDELKQERG</sequence>
<dbReference type="AlphaFoldDB" id="A0A286RH96"/>
<evidence type="ECO:0008006" key="3">
    <source>
        <dbReference type="Google" id="ProtNLM"/>
    </source>
</evidence>
<proteinExistence type="predicted"/>
<dbReference type="KEGG" id="ttf:THTE_2731"/>
<name>A0A286RH96_9BACT</name>
<reference evidence="1 2" key="1">
    <citation type="journal article" name="Front. Microbiol.">
        <title>Sugar Metabolism of the First Thermophilic Planctomycete Thermogutta terrifontis: Comparative Genomic and Transcriptomic Approaches.</title>
        <authorList>
            <person name="Elcheninov A.G."/>
            <person name="Menzel P."/>
            <person name="Gudbergsdottir S.R."/>
            <person name="Slesarev A.I."/>
            <person name="Kadnikov V.V."/>
            <person name="Krogh A."/>
            <person name="Bonch-Osmolovskaya E.A."/>
            <person name="Peng X."/>
            <person name="Kublanov I.V."/>
        </authorList>
    </citation>
    <scope>NUCLEOTIDE SEQUENCE [LARGE SCALE GENOMIC DNA]</scope>
    <source>
        <strain evidence="1 2">R1</strain>
    </source>
</reference>
<protein>
    <recommendedName>
        <fullName evidence="3">HTH cro/C1-type domain-containing protein</fullName>
    </recommendedName>
</protein>
<organism evidence="1 2">
    <name type="scientific">Thermogutta terrifontis</name>
    <dbReference type="NCBI Taxonomy" id="1331910"/>
    <lineage>
        <taxon>Bacteria</taxon>
        <taxon>Pseudomonadati</taxon>
        <taxon>Planctomycetota</taxon>
        <taxon>Planctomycetia</taxon>
        <taxon>Pirellulales</taxon>
        <taxon>Thermoguttaceae</taxon>
        <taxon>Thermogutta</taxon>
    </lineage>
</organism>
<evidence type="ECO:0000313" key="2">
    <source>
        <dbReference type="Proteomes" id="UP000215086"/>
    </source>
</evidence>